<proteinExistence type="predicted"/>
<protein>
    <submittedName>
        <fullName evidence="1">Heterotetrameric sarcosine oxidase gamma subunit</fullName>
    </submittedName>
</protein>
<dbReference type="AlphaFoldDB" id="A0A364JZW7"/>
<gene>
    <name evidence="1" type="ORF">C7374_101441</name>
</gene>
<dbReference type="RefSeq" id="WP_111573958.1">
    <property type="nucleotide sequence ID" value="NZ_JBHEEY010000001.1"/>
</dbReference>
<evidence type="ECO:0000313" key="1">
    <source>
        <dbReference type="EMBL" id="RAK34111.1"/>
    </source>
</evidence>
<sequence length="184" mass="20377">MLEQTHPYSARRIAVAGRIAVNPARDMARFILRFAPEKLTQAEKALGAKIPSQIGQLIKTNNISVACIGPDEFYILAEEREGQGIVASFAKLYETEPHSLVEVSHRETGIDVSGSSAEWLLNAASPLDLSKMEAPGCVRTIFDRVQIILIKMDENNYRIEVWNSFADHVWNLLEAASNEVALGL</sequence>
<comment type="caution">
    <text evidence="1">The sequence shown here is derived from an EMBL/GenBank/DDBJ whole genome shotgun (WGS) entry which is preliminary data.</text>
</comment>
<keyword evidence="2" id="KW-1185">Reference proteome</keyword>
<dbReference type="Proteomes" id="UP000249453">
    <property type="component" value="Unassembled WGS sequence"/>
</dbReference>
<dbReference type="Gene3D" id="3.30.1360.120">
    <property type="entry name" value="Probable tRNA modification gtpase trme, domain 1"/>
    <property type="match status" value="1"/>
</dbReference>
<dbReference type="InterPro" id="IPR027266">
    <property type="entry name" value="TrmE/GcvT-like"/>
</dbReference>
<reference evidence="1 2" key="1">
    <citation type="submission" date="2018-06" db="EMBL/GenBank/DDBJ databases">
        <title>Genomic Encyclopedia of Type Strains, Phase IV (KMG-IV): sequencing the most valuable type-strain genomes for metagenomic binning, comparative biology and taxonomic classification.</title>
        <authorList>
            <person name="Goeker M."/>
        </authorList>
    </citation>
    <scope>NUCLEOTIDE SEQUENCE [LARGE SCALE GENOMIC DNA]</scope>
    <source>
        <strain evidence="1 2">DSM 26720</strain>
    </source>
</reference>
<dbReference type="OrthoDB" id="9814782at2"/>
<dbReference type="EMBL" id="QLMK01000001">
    <property type="protein sequence ID" value="RAK34111.1"/>
    <property type="molecule type" value="Genomic_DNA"/>
</dbReference>
<name>A0A364JZW7_9HYPH</name>
<dbReference type="Pfam" id="PF04268">
    <property type="entry name" value="SoxG"/>
    <property type="match status" value="1"/>
</dbReference>
<dbReference type="SUPFAM" id="SSF103025">
    <property type="entry name" value="Folate-binding domain"/>
    <property type="match status" value="1"/>
</dbReference>
<dbReference type="Gene3D" id="3.30.70.1520">
    <property type="entry name" value="Heterotetrameric sarcosine oxidase"/>
    <property type="match status" value="1"/>
</dbReference>
<organism evidence="1 2">
    <name type="scientific">Falsochrobactrum ovis</name>
    <dbReference type="NCBI Taxonomy" id="1293442"/>
    <lineage>
        <taxon>Bacteria</taxon>
        <taxon>Pseudomonadati</taxon>
        <taxon>Pseudomonadota</taxon>
        <taxon>Alphaproteobacteria</taxon>
        <taxon>Hyphomicrobiales</taxon>
        <taxon>Brucellaceae</taxon>
        <taxon>Falsochrobactrum</taxon>
    </lineage>
</organism>
<evidence type="ECO:0000313" key="2">
    <source>
        <dbReference type="Proteomes" id="UP000249453"/>
    </source>
</evidence>
<accession>A0A364JZW7</accession>
<dbReference type="InterPro" id="IPR007375">
    <property type="entry name" value="SoxG"/>
</dbReference>